<dbReference type="InterPro" id="IPR010559">
    <property type="entry name" value="Sig_transdc_His_kin_internal"/>
</dbReference>
<feature type="domain" description="Signal transduction histidine kinase internal region" evidence="3">
    <location>
        <begin position="166"/>
        <end position="246"/>
    </location>
</feature>
<name>A0ABT5FBX9_9GAMM</name>
<dbReference type="EMBL" id="JAQOMS010000002">
    <property type="protein sequence ID" value="MDC2888649.1"/>
    <property type="molecule type" value="Genomic_DNA"/>
</dbReference>
<proteinExistence type="predicted"/>
<dbReference type="InterPro" id="IPR050640">
    <property type="entry name" value="Bact_2-comp_sensor_kinase"/>
</dbReference>
<dbReference type="PANTHER" id="PTHR34220:SF7">
    <property type="entry name" value="SENSOR HISTIDINE KINASE YPDA"/>
    <property type="match status" value="1"/>
</dbReference>
<keyword evidence="2" id="KW-0812">Transmembrane</keyword>
<dbReference type="GO" id="GO:0016301">
    <property type="term" value="F:kinase activity"/>
    <property type="evidence" value="ECO:0007669"/>
    <property type="project" value="UniProtKB-KW"/>
</dbReference>
<feature type="transmembrane region" description="Helical" evidence="2">
    <location>
        <begin position="39"/>
        <end position="58"/>
    </location>
</feature>
<feature type="transmembrane region" description="Helical" evidence="2">
    <location>
        <begin position="70"/>
        <end position="90"/>
    </location>
</feature>
<evidence type="ECO:0000256" key="1">
    <source>
        <dbReference type="SAM" id="Coils"/>
    </source>
</evidence>
<sequence>MIKTRMSQFWVMQVGFWAFLCIISLFTLTLWYAQLNLIYVGHTLLQGIVGFIVSIPLYKVFMSVWNKPASIRLTVGFIWIMLVAAIWTAIRIETYMFMTNEGGVWRDFGGWYFGSIFIFLCWVSIFHGLRYYQLLEEEHRIMLRAEAEAREEQLKRLTAQSVARDAKIKMLRYQLNPHFLCNTLNAINSLIEVEASEQAQKMTVQLSKFLRYSLDNNPDTKLPLDKELNALKLYLEIEKTRFGERLKLDFNVSENSKLALVPSLLIQPIIENSMKHVIAQNEEGGTISLKSYIQNDKLILEMSDTGAGPEVGRQASKSKVDFKQSRGVGLRNIDERLKVIYDNNYKFELESKSSGGLTTIITIPYEPMA</sequence>
<keyword evidence="1" id="KW-0175">Coiled coil</keyword>
<comment type="caution">
    <text evidence="4">The sequence shown here is derived from an EMBL/GenBank/DDBJ whole genome shotgun (WGS) entry which is preliminary data.</text>
</comment>
<dbReference type="RefSeq" id="WP_215963794.1">
    <property type="nucleotide sequence ID" value="NZ_JAQOMS010000002.1"/>
</dbReference>
<organism evidence="4 5">
    <name type="scientific">Psychrosphaera algicola</name>
    <dbReference type="NCBI Taxonomy" id="3023714"/>
    <lineage>
        <taxon>Bacteria</taxon>
        <taxon>Pseudomonadati</taxon>
        <taxon>Pseudomonadota</taxon>
        <taxon>Gammaproteobacteria</taxon>
        <taxon>Alteromonadales</taxon>
        <taxon>Pseudoalteromonadaceae</taxon>
        <taxon>Psychrosphaera</taxon>
    </lineage>
</organism>
<protein>
    <submittedName>
        <fullName evidence="4">Histidine kinase</fullName>
    </submittedName>
</protein>
<feature type="transmembrane region" description="Helical" evidence="2">
    <location>
        <begin position="9"/>
        <end position="33"/>
    </location>
</feature>
<accession>A0ABT5FBX9</accession>
<gene>
    <name evidence="4" type="ORF">PN838_07600</name>
</gene>
<dbReference type="Proteomes" id="UP001528411">
    <property type="component" value="Unassembled WGS sequence"/>
</dbReference>
<evidence type="ECO:0000313" key="5">
    <source>
        <dbReference type="Proteomes" id="UP001528411"/>
    </source>
</evidence>
<keyword evidence="5" id="KW-1185">Reference proteome</keyword>
<evidence type="ECO:0000259" key="3">
    <source>
        <dbReference type="Pfam" id="PF06580"/>
    </source>
</evidence>
<dbReference type="PANTHER" id="PTHR34220">
    <property type="entry name" value="SENSOR HISTIDINE KINASE YPDA"/>
    <property type="match status" value="1"/>
</dbReference>
<keyword evidence="2" id="KW-0472">Membrane</keyword>
<feature type="transmembrane region" description="Helical" evidence="2">
    <location>
        <begin position="110"/>
        <end position="132"/>
    </location>
</feature>
<reference evidence="4 5" key="1">
    <citation type="submission" date="2023-01" db="EMBL/GenBank/DDBJ databases">
        <title>Psychrosphaera sp. nov., isolated from marine algae.</title>
        <authorList>
            <person name="Bayburt H."/>
            <person name="Choi B.J."/>
            <person name="Kim J.M."/>
            <person name="Choi D.G."/>
            <person name="Jeon C.O."/>
        </authorList>
    </citation>
    <scope>NUCLEOTIDE SEQUENCE [LARGE SCALE GENOMIC DNA]</scope>
    <source>
        <strain evidence="4 5">G1-22</strain>
    </source>
</reference>
<evidence type="ECO:0000313" key="4">
    <source>
        <dbReference type="EMBL" id="MDC2888649.1"/>
    </source>
</evidence>
<feature type="coiled-coil region" evidence="1">
    <location>
        <begin position="132"/>
        <end position="160"/>
    </location>
</feature>
<keyword evidence="4" id="KW-0418">Kinase</keyword>
<keyword evidence="4" id="KW-0808">Transferase</keyword>
<evidence type="ECO:0000256" key="2">
    <source>
        <dbReference type="SAM" id="Phobius"/>
    </source>
</evidence>
<keyword evidence="2" id="KW-1133">Transmembrane helix</keyword>
<dbReference type="Pfam" id="PF06580">
    <property type="entry name" value="His_kinase"/>
    <property type="match status" value="1"/>
</dbReference>